<keyword evidence="2" id="KW-1185">Reference proteome</keyword>
<evidence type="ECO:0000313" key="1">
    <source>
        <dbReference type="EMBL" id="SET77587.1"/>
    </source>
</evidence>
<sequence>ESEAFCRSGYLTIFPLGETKSYVALYTLYVTGEMINI</sequence>
<dbReference type="AlphaFoldDB" id="A0A1I0H1L9"/>
<protein>
    <submittedName>
        <fullName evidence="1">Uncharacterized protein</fullName>
    </submittedName>
</protein>
<name>A0A1I0H1L9_9BACI</name>
<evidence type="ECO:0000313" key="2">
    <source>
        <dbReference type="Proteomes" id="UP000198618"/>
    </source>
</evidence>
<proteinExistence type="predicted"/>
<reference evidence="1 2" key="1">
    <citation type="submission" date="2016-10" db="EMBL/GenBank/DDBJ databases">
        <authorList>
            <person name="de Groot N.N."/>
        </authorList>
    </citation>
    <scope>NUCLEOTIDE SEQUENCE [LARGE SCALE GENOMIC DNA]</scope>
    <source>
        <strain evidence="1 2">IBRC-M 10780</strain>
    </source>
</reference>
<feature type="non-terminal residue" evidence="1">
    <location>
        <position position="1"/>
    </location>
</feature>
<accession>A0A1I0H1L9</accession>
<dbReference type="Proteomes" id="UP000198618">
    <property type="component" value="Unassembled WGS sequence"/>
</dbReference>
<organism evidence="1 2">
    <name type="scientific">Oceanobacillus limi</name>
    <dbReference type="NCBI Taxonomy" id="930131"/>
    <lineage>
        <taxon>Bacteria</taxon>
        <taxon>Bacillati</taxon>
        <taxon>Bacillota</taxon>
        <taxon>Bacilli</taxon>
        <taxon>Bacillales</taxon>
        <taxon>Bacillaceae</taxon>
        <taxon>Oceanobacillus</taxon>
    </lineage>
</organism>
<dbReference type="EMBL" id="FOHE01000027">
    <property type="protein sequence ID" value="SET77587.1"/>
    <property type="molecule type" value="Genomic_DNA"/>
</dbReference>
<gene>
    <name evidence="1" type="ORF">SAMN05216389_1271</name>
</gene>